<name>A0A380TEL4_9ZZZZ</name>
<sequence>MKPSHPRLQLGKVCLVLIVGLVAGHMVCIRPSAPRHPANAGEILAVAKPGQIWRGKTRIGTPPDDYVEAALAEACQLESSAERQQAICRLIITLAEENPKLAALLFRLLSDGATQPPTVEVIASGMAKGDPADMVAWLKTLPGGLLRQIALDVIIREIDRLDNTTAEQVVALAPDRSRNSIISRLAVRWAAIDIAAAVAWAGRLSDATESAVAYSGLARRWAETAPTAGLAYCRQLAPGEGREEFVYNFGLGLADHDPATAMELAAQLPAGDVRNRYITQVLAGMARSLPENAAELAAALADLCPFDAALTAITDVWVQNNPHDAAVWVARLSDGDTRSSLLREITERWSRVDALAAGDWLATLAADEIREQAVHAYIDQVAPRYPRLAAPWALTFADEGMRSKELGNLIRNWRQADPSAAMAWINGAALPESAKHLLLAGP</sequence>
<dbReference type="AlphaFoldDB" id="A0A380TEL4"/>
<protein>
    <submittedName>
        <fullName evidence="1">Uncharacterized protein</fullName>
    </submittedName>
</protein>
<organism evidence="1">
    <name type="scientific">metagenome</name>
    <dbReference type="NCBI Taxonomy" id="256318"/>
    <lineage>
        <taxon>unclassified sequences</taxon>
        <taxon>metagenomes</taxon>
    </lineage>
</organism>
<evidence type="ECO:0000313" key="1">
    <source>
        <dbReference type="EMBL" id="SUS06578.1"/>
    </source>
</evidence>
<accession>A0A380TEL4</accession>
<dbReference type="EMBL" id="UIDG01000223">
    <property type="protein sequence ID" value="SUS06578.1"/>
    <property type="molecule type" value="Genomic_DNA"/>
</dbReference>
<proteinExistence type="predicted"/>
<gene>
    <name evidence="1" type="ORF">DF3PB_30031</name>
</gene>
<reference evidence="1" key="1">
    <citation type="submission" date="2018-07" db="EMBL/GenBank/DDBJ databases">
        <authorList>
            <person name="Quirk P.G."/>
            <person name="Krulwich T.A."/>
        </authorList>
    </citation>
    <scope>NUCLEOTIDE SEQUENCE</scope>
</reference>